<dbReference type="Proteomes" id="UP001596043">
    <property type="component" value="Unassembled WGS sequence"/>
</dbReference>
<reference evidence="4" key="1">
    <citation type="journal article" date="2019" name="Int. J. Syst. Evol. Microbiol.">
        <title>The Global Catalogue of Microorganisms (GCM) 10K type strain sequencing project: providing services to taxonomists for standard genome sequencing and annotation.</title>
        <authorList>
            <consortium name="The Broad Institute Genomics Platform"/>
            <consortium name="The Broad Institute Genome Sequencing Center for Infectious Disease"/>
            <person name="Wu L."/>
            <person name="Ma J."/>
        </authorList>
    </citation>
    <scope>NUCLEOTIDE SEQUENCE [LARGE SCALE GENOMIC DNA]</scope>
    <source>
        <strain evidence="4">YJ-61-S</strain>
    </source>
</reference>
<dbReference type="SUPFAM" id="SSF54060">
    <property type="entry name" value="His-Me finger endonucleases"/>
    <property type="match status" value="1"/>
</dbReference>
<dbReference type="SMART" id="SM00892">
    <property type="entry name" value="Endonuclease_NS"/>
    <property type="match status" value="1"/>
</dbReference>
<dbReference type="InterPro" id="IPR044925">
    <property type="entry name" value="His-Me_finger_sf"/>
</dbReference>
<keyword evidence="3" id="KW-0378">Hydrolase</keyword>
<dbReference type="Pfam" id="PF01223">
    <property type="entry name" value="Endonuclease_NS"/>
    <property type="match status" value="1"/>
</dbReference>
<organism evidence="3 4">
    <name type="scientific">Dokdonia ponticola</name>
    <dbReference type="NCBI Taxonomy" id="2041041"/>
    <lineage>
        <taxon>Bacteria</taxon>
        <taxon>Pseudomonadati</taxon>
        <taxon>Bacteroidota</taxon>
        <taxon>Flavobacteriia</taxon>
        <taxon>Flavobacteriales</taxon>
        <taxon>Flavobacteriaceae</taxon>
        <taxon>Dokdonia</taxon>
    </lineage>
</organism>
<dbReference type="InterPro" id="IPR044929">
    <property type="entry name" value="DNA/RNA_non-sp_Endonuclease_sf"/>
</dbReference>
<dbReference type="Gene3D" id="3.40.570.10">
    <property type="entry name" value="Extracellular Endonuclease, subunit A"/>
    <property type="match status" value="1"/>
</dbReference>
<dbReference type="PANTHER" id="PTHR13966">
    <property type="entry name" value="ENDONUCLEASE RELATED"/>
    <property type="match status" value="1"/>
</dbReference>
<keyword evidence="4" id="KW-1185">Reference proteome</keyword>
<proteinExistence type="predicted"/>
<gene>
    <name evidence="3" type="ORF">ACFO3O_05960</name>
</gene>
<keyword evidence="3" id="KW-0540">Nuclease</keyword>
<dbReference type="InterPro" id="IPR020821">
    <property type="entry name" value="ENPP1-3/EXOG-like_nuc-like"/>
</dbReference>
<feature type="domain" description="ENPP1-3/EXOG-like endonuclease/phosphodiesterase" evidence="1">
    <location>
        <begin position="40"/>
        <end position="251"/>
    </location>
</feature>
<feature type="domain" description="DNA/RNA non-specific endonuclease/pyrophosphatase/phosphodiesterase" evidence="2">
    <location>
        <begin position="39"/>
        <end position="257"/>
    </location>
</feature>
<dbReference type="GO" id="GO:0004519">
    <property type="term" value="F:endonuclease activity"/>
    <property type="evidence" value="ECO:0007669"/>
    <property type="project" value="UniProtKB-KW"/>
</dbReference>
<evidence type="ECO:0000259" key="2">
    <source>
        <dbReference type="SMART" id="SM00892"/>
    </source>
</evidence>
<comment type="caution">
    <text evidence="3">The sequence shown here is derived from an EMBL/GenBank/DDBJ whole genome shotgun (WGS) entry which is preliminary data.</text>
</comment>
<dbReference type="SMART" id="SM00477">
    <property type="entry name" value="NUC"/>
    <property type="match status" value="1"/>
</dbReference>
<dbReference type="PANTHER" id="PTHR13966:SF5">
    <property type="entry name" value="ENDONUCLEASE G, MITOCHONDRIAL"/>
    <property type="match status" value="1"/>
</dbReference>
<sequence length="314" mass="36459">MAYSPSFLKGHTVAVPLIDRQEIEKFRQETLHWEDYYLDYVHFSVLHSPFRKFPYYTATNIDGAFFKSISREALFSGSDVWRKDSRIPEVHQLGQELYGAAGSDFDRGHLTKREDVQWGQTTAIAKKAAVSTFYYTNAVPQVDRLNRGVWRRIEDYILHHEVVKQSLKISLMTGPLLLGTDPDFVTDVGEETIQIPTLFYKIVYYIREGELYRTGFLTSQKGLLQHRSIVKPLFRGETLESHDLFQGFKDAETYQVRVSFIENLGNLKFQEAKELFIEDTPEELILDEIDIRSNVETTRSRSRSRVISQTNLIL</sequence>
<name>A0ABV9HVA4_9FLAO</name>
<dbReference type="InterPro" id="IPR001604">
    <property type="entry name" value="Endo_G_ENPP1-like_dom"/>
</dbReference>
<protein>
    <submittedName>
        <fullName evidence="3">DNA/RNA non-specific endonuclease</fullName>
    </submittedName>
</protein>
<evidence type="ECO:0000259" key="1">
    <source>
        <dbReference type="SMART" id="SM00477"/>
    </source>
</evidence>
<accession>A0ABV9HVA4</accession>
<evidence type="ECO:0000313" key="4">
    <source>
        <dbReference type="Proteomes" id="UP001596043"/>
    </source>
</evidence>
<keyword evidence="3" id="KW-0255">Endonuclease</keyword>
<dbReference type="RefSeq" id="WP_379977644.1">
    <property type="nucleotide sequence ID" value="NZ_JBHSFV010000002.1"/>
</dbReference>
<dbReference type="InterPro" id="IPR040255">
    <property type="entry name" value="Non-specific_endonuclease"/>
</dbReference>
<evidence type="ECO:0000313" key="3">
    <source>
        <dbReference type="EMBL" id="MFC4633441.1"/>
    </source>
</evidence>
<dbReference type="EMBL" id="JBHSFV010000002">
    <property type="protein sequence ID" value="MFC4633441.1"/>
    <property type="molecule type" value="Genomic_DNA"/>
</dbReference>